<evidence type="ECO:0000313" key="2">
    <source>
        <dbReference type="Proteomes" id="UP000271098"/>
    </source>
</evidence>
<organism evidence="3">
    <name type="scientific">Gongylonema pulchrum</name>
    <dbReference type="NCBI Taxonomy" id="637853"/>
    <lineage>
        <taxon>Eukaryota</taxon>
        <taxon>Metazoa</taxon>
        <taxon>Ecdysozoa</taxon>
        <taxon>Nematoda</taxon>
        <taxon>Chromadorea</taxon>
        <taxon>Rhabditida</taxon>
        <taxon>Spirurina</taxon>
        <taxon>Spiruromorpha</taxon>
        <taxon>Spiruroidea</taxon>
        <taxon>Gongylonematidae</taxon>
        <taxon>Gongylonema</taxon>
    </lineage>
</organism>
<sequence length="43" mass="5037">MLIEKLIPSRVLAEVHAAKEKNPQWSIASLRSHLKMLVRRKEE</sequence>
<keyword evidence="2" id="KW-1185">Reference proteome</keyword>
<protein>
    <submittedName>
        <fullName evidence="3">Transcriptional regulator</fullName>
    </submittedName>
</protein>
<dbReference type="AlphaFoldDB" id="A0A183ELV4"/>
<dbReference type="EMBL" id="UYRT01093874">
    <property type="protein sequence ID" value="VDN39230.1"/>
    <property type="molecule type" value="Genomic_DNA"/>
</dbReference>
<reference evidence="1 2" key="2">
    <citation type="submission" date="2018-11" db="EMBL/GenBank/DDBJ databases">
        <authorList>
            <consortium name="Pathogen Informatics"/>
        </authorList>
    </citation>
    <scope>NUCLEOTIDE SEQUENCE [LARGE SCALE GENOMIC DNA]</scope>
</reference>
<reference evidence="3" key="1">
    <citation type="submission" date="2016-06" db="UniProtKB">
        <authorList>
            <consortium name="WormBaseParasite"/>
        </authorList>
    </citation>
    <scope>IDENTIFICATION</scope>
</reference>
<evidence type="ECO:0000313" key="3">
    <source>
        <dbReference type="WBParaSite" id="GPUH_0002197201-mRNA-1"/>
    </source>
</evidence>
<evidence type="ECO:0000313" key="1">
    <source>
        <dbReference type="EMBL" id="VDN39230.1"/>
    </source>
</evidence>
<accession>A0A183ELV4</accession>
<proteinExistence type="predicted"/>
<dbReference type="Proteomes" id="UP000271098">
    <property type="component" value="Unassembled WGS sequence"/>
</dbReference>
<name>A0A183ELV4_9BILA</name>
<gene>
    <name evidence="1" type="ORF">GPUH_LOCUS21950</name>
</gene>
<dbReference type="WBParaSite" id="GPUH_0002197201-mRNA-1">
    <property type="protein sequence ID" value="GPUH_0002197201-mRNA-1"/>
    <property type="gene ID" value="GPUH_0002197201"/>
</dbReference>